<keyword evidence="4" id="KW-0560">Oxidoreductase</keyword>
<evidence type="ECO:0000313" key="6">
    <source>
        <dbReference type="EMBL" id="TFA98458.1"/>
    </source>
</evidence>
<dbReference type="InterPro" id="IPR016164">
    <property type="entry name" value="FAD-linked_Oxase-like_C"/>
</dbReference>
<dbReference type="SUPFAM" id="SSF56176">
    <property type="entry name" value="FAD-binding/transporter-associated domain-like"/>
    <property type="match status" value="1"/>
</dbReference>
<dbReference type="InterPro" id="IPR036318">
    <property type="entry name" value="FAD-bd_PCMH-like_sf"/>
</dbReference>
<keyword evidence="7" id="KW-1185">Reference proteome</keyword>
<evidence type="ECO:0000259" key="5">
    <source>
        <dbReference type="PROSITE" id="PS51387"/>
    </source>
</evidence>
<dbReference type="InterPro" id="IPR016166">
    <property type="entry name" value="FAD-bd_PCMH"/>
</dbReference>
<evidence type="ECO:0000256" key="1">
    <source>
        <dbReference type="ARBA" id="ARBA00001974"/>
    </source>
</evidence>
<dbReference type="PANTHER" id="PTHR11748">
    <property type="entry name" value="D-LACTATE DEHYDROGENASE"/>
    <property type="match status" value="1"/>
</dbReference>
<evidence type="ECO:0000256" key="2">
    <source>
        <dbReference type="ARBA" id="ARBA00022630"/>
    </source>
</evidence>
<dbReference type="Pfam" id="PF02913">
    <property type="entry name" value="FAD-oxidase_C"/>
    <property type="match status" value="1"/>
</dbReference>
<dbReference type="RefSeq" id="XP_073554660.1">
    <property type="nucleotide sequence ID" value="XM_073706722.1"/>
</dbReference>
<name>A0ABY2GRY2_9HYPO</name>
<keyword evidence="2" id="KW-0285">Flavoprotein</keyword>
<protein>
    <submittedName>
        <fullName evidence="6">D-lactate dehydrogenase [cytochrome]</fullName>
    </submittedName>
</protein>
<dbReference type="Gene3D" id="1.10.45.10">
    <property type="entry name" value="Vanillyl-alcohol Oxidase, Chain A, domain 4"/>
    <property type="match status" value="1"/>
</dbReference>
<dbReference type="GeneID" id="300581172"/>
<accession>A0ABY2GRY2</accession>
<evidence type="ECO:0000256" key="4">
    <source>
        <dbReference type="ARBA" id="ARBA00023002"/>
    </source>
</evidence>
<dbReference type="Gene3D" id="3.30.465.10">
    <property type="match status" value="1"/>
</dbReference>
<dbReference type="InterPro" id="IPR004113">
    <property type="entry name" value="FAD-bd_oxidored_4_C"/>
</dbReference>
<comment type="cofactor">
    <cofactor evidence="1">
        <name>FAD</name>
        <dbReference type="ChEBI" id="CHEBI:57692"/>
    </cofactor>
</comment>
<proteinExistence type="predicted"/>
<dbReference type="PANTHER" id="PTHR11748:SF83">
    <property type="entry name" value="DEHYDROGENASE (CYTOCHROME), PUTATIVE (AFU_ORTHOLOGUE AFUA_1G17520)-RELATED"/>
    <property type="match status" value="1"/>
</dbReference>
<dbReference type="SUPFAM" id="SSF55103">
    <property type="entry name" value="FAD-linked oxidases, C-terminal domain"/>
    <property type="match status" value="1"/>
</dbReference>
<evidence type="ECO:0000313" key="7">
    <source>
        <dbReference type="Proteomes" id="UP001642720"/>
    </source>
</evidence>
<dbReference type="InterPro" id="IPR006094">
    <property type="entry name" value="Oxid_FAD_bind_N"/>
</dbReference>
<dbReference type="Gene3D" id="3.30.70.2740">
    <property type="match status" value="1"/>
</dbReference>
<feature type="domain" description="FAD-binding PCMH-type" evidence="5">
    <location>
        <begin position="128"/>
        <end position="305"/>
    </location>
</feature>
<dbReference type="PROSITE" id="PS51387">
    <property type="entry name" value="FAD_PCMH"/>
    <property type="match status" value="1"/>
</dbReference>
<evidence type="ECO:0000256" key="3">
    <source>
        <dbReference type="ARBA" id="ARBA00022827"/>
    </source>
</evidence>
<dbReference type="EMBL" id="PPTA01000019">
    <property type="protein sequence ID" value="TFA98458.1"/>
    <property type="molecule type" value="Genomic_DNA"/>
</dbReference>
<organism evidence="6 7">
    <name type="scientific">Trichoderma ghanense</name>
    <dbReference type="NCBI Taxonomy" id="65468"/>
    <lineage>
        <taxon>Eukaryota</taxon>
        <taxon>Fungi</taxon>
        <taxon>Dikarya</taxon>
        <taxon>Ascomycota</taxon>
        <taxon>Pezizomycotina</taxon>
        <taxon>Sordariomycetes</taxon>
        <taxon>Hypocreomycetidae</taxon>
        <taxon>Hypocreales</taxon>
        <taxon>Hypocreaceae</taxon>
        <taxon>Trichoderma</taxon>
    </lineage>
</organism>
<comment type="caution">
    <text evidence="6">The sequence shown here is derived from an EMBL/GenBank/DDBJ whole genome shotgun (WGS) entry which is preliminary data.</text>
</comment>
<dbReference type="InterPro" id="IPR016171">
    <property type="entry name" value="Vanillyl_alc_oxidase_C-sub2"/>
</dbReference>
<dbReference type="InterPro" id="IPR016169">
    <property type="entry name" value="FAD-bd_PCMH_sub2"/>
</dbReference>
<sequence>MKSVFSTVMPLRRLQLKLRGVRTVSSFQQSQAYQRKSAAYLLAGLLLGGVSVSALKLSSTSGPGGNSVLPPRWSEPRRQSLLRTKYADKKTMMKAVDEIRRELGEETVSTDPDDLEYHGFSDFTATNTTERPIAVVRPESTEQVSAIAKICTKYRVPMTPFGARSSVEGNFSSPYSGVCIDFCEMDKIIQFNPQDMDVVVQAGVNWMALNEEIKDSGLFLPPDPGPAAYIGGMVATNCSGTNAMRYGTMKDYVVNLTVVLADGTIIKTRHRPRKTSAGYNLNSLFTGSEGTLGIITEATLKLAVLPTNLSVATAAFGSIQAAAAAATTMVRSGLPLNALELMDEDQMKTINQTGGTAGRMWVEGPTLFVKFSGTKSSVKDSAQAAQAICRQHGARTFEHVNTQKEMDLLWSARKEAALCIVAAKPKDAWMAGTDVAVPISRMADIIEESKAKATGLGLTNSVLGHVGDGNFHQALIYRPDDADEVARMKDCLDTMVKRAVEMEGTVSGEHGIGIGKKEALLKELGPTTVGVMKALKDTLDPHWLLNPGKVFDE</sequence>
<dbReference type="Pfam" id="PF01565">
    <property type="entry name" value="FAD_binding_4"/>
    <property type="match status" value="1"/>
</dbReference>
<reference evidence="6 7" key="1">
    <citation type="submission" date="2018-01" db="EMBL/GenBank/DDBJ databases">
        <title>Genome characterization of the sugarcane-associated fungus Trichoderma ghanense CCMA-1212 and their application in lignocelulose bioconversion.</title>
        <authorList>
            <person name="Steindorff A.S."/>
            <person name="Mendes T.D."/>
            <person name="Vilela E.S.D."/>
            <person name="Rodrigues D.S."/>
            <person name="Formighieri E.F."/>
            <person name="Melo I.S."/>
            <person name="Favaro L.C.L."/>
        </authorList>
    </citation>
    <scope>NUCLEOTIDE SEQUENCE [LARGE SCALE GENOMIC DNA]</scope>
    <source>
        <strain evidence="6 7">CCMA-1212</strain>
    </source>
</reference>
<keyword evidence="3" id="KW-0274">FAD</keyword>
<dbReference type="Proteomes" id="UP001642720">
    <property type="component" value="Unassembled WGS sequence"/>
</dbReference>
<gene>
    <name evidence="6" type="ORF">CCMA1212_009649</name>
</gene>